<dbReference type="Gene3D" id="1.20.1070.10">
    <property type="entry name" value="Rhodopsin 7-helix transmembrane proteins"/>
    <property type="match status" value="1"/>
</dbReference>
<dbReference type="PANTHER" id="PTHR46641:SF22">
    <property type="entry name" value="PROCTOLIN RECEPTOR, ISOFORM A"/>
    <property type="match status" value="1"/>
</dbReference>
<dbReference type="InterPro" id="IPR017452">
    <property type="entry name" value="GPCR_Rhodpsn_7TM"/>
</dbReference>
<sequence>MNDSNQFFSGIPSTENSFLEIESWYEFPEKNASDTTTTSAIMFRDCIRFWTHYILVPIVVIIGVMGNAVTIFILTRRPMRSATNVYLTALAVSDLVYLLFSFSMSWRHFPHVNKIWPYWWYTPFGLWVTDASSSTSVWITVSFTIERYIAVCQPTRGKNCGGENRALFTAVAVYIACFAFTATTPFEWRPVVTFSADKNMTFNETIYTLERTPFGNDETYRMVYHWFTTIFFVLLPMLILGVLNFFLIQAVRKCQAVRRNSCSDAPFTVRQLQRIEQENRITKILIGVVITFLICQMPTALVLIYTSWVPIPFPDSDEEAILLGLGNIFNLLVAINAASNFILYTALSDKYRKYFCRIFYFCKRKRSSASAATLANMNHRQFAPPLRLHLRNDSFYEGEE</sequence>
<dbReference type="PRINTS" id="PR00237">
    <property type="entry name" value="GPCRRHODOPSN"/>
</dbReference>
<reference evidence="8 9" key="1">
    <citation type="submission" date="2024-08" db="EMBL/GenBank/DDBJ databases">
        <authorList>
            <person name="Cucini C."/>
            <person name="Frati F."/>
        </authorList>
    </citation>
    <scope>NUCLEOTIDE SEQUENCE [LARGE SCALE GENOMIC DNA]</scope>
</reference>
<comment type="subcellular location">
    <subcellularLocation>
        <location evidence="1">Membrane</location>
    </subcellularLocation>
</comment>
<protein>
    <recommendedName>
        <fullName evidence="7">G-protein coupled receptors family 1 profile domain-containing protein</fullName>
    </recommendedName>
</protein>
<evidence type="ECO:0000256" key="6">
    <source>
        <dbReference type="SAM" id="Phobius"/>
    </source>
</evidence>
<dbReference type="PROSITE" id="PS50262">
    <property type="entry name" value="G_PROTEIN_RECEP_F1_2"/>
    <property type="match status" value="1"/>
</dbReference>
<evidence type="ECO:0000256" key="2">
    <source>
        <dbReference type="ARBA" id="ARBA00010663"/>
    </source>
</evidence>
<dbReference type="Pfam" id="PF10324">
    <property type="entry name" value="7TM_GPCR_Srw"/>
    <property type="match status" value="1"/>
</dbReference>
<keyword evidence="9" id="KW-1185">Reference proteome</keyword>
<evidence type="ECO:0000256" key="3">
    <source>
        <dbReference type="ARBA" id="ARBA00022692"/>
    </source>
</evidence>
<feature type="domain" description="G-protein coupled receptors family 1 profile" evidence="7">
    <location>
        <begin position="66"/>
        <end position="344"/>
    </location>
</feature>
<dbReference type="PANTHER" id="PTHR46641">
    <property type="entry name" value="FMRFAMIDE RECEPTOR-RELATED"/>
    <property type="match status" value="1"/>
</dbReference>
<name>A0ABP1R6D9_9HEXA</name>
<feature type="transmembrane region" description="Helical" evidence="6">
    <location>
        <begin position="85"/>
        <end position="104"/>
    </location>
</feature>
<dbReference type="EMBL" id="CAXLJM020000065">
    <property type="protein sequence ID" value="CAL8121262.1"/>
    <property type="molecule type" value="Genomic_DNA"/>
</dbReference>
<dbReference type="CDD" id="cd14978">
    <property type="entry name" value="7tmA_FMRFamide_R-like"/>
    <property type="match status" value="1"/>
</dbReference>
<dbReference type="Proteomes" id="UP001642540">
    <property type="component" value="Unassembled WGS sequence"/>
</dbReference>
<feature type="transmembrane region" description="Helical" evidence="6">
    <location>
        <begin position="124"/>
        <end position="145"/>
    </location>
</feature>
<keyword evidence="4 6" id="KW-1133">Transmembrane helix</keyword>
<keyword evidence="5 6" id="KW-0472">Membrane</keyword>
<evidence type="ECO:0000256" key="1">
    <source>
        <dbReference type="ARBA" id="ARBA00004370"/>
    </source>
</evidence>
<dbReference type="InterPro" id="IPR052954">
    <property type="entry name" value="GPCR-Ligand_Int"/>
</dbReference>
<evidence type="ECO:0000259" key="7">
    <source>
        <dbReference type="PROSITE" id="PS50262"/>
    </source>
</evidence>
<comment type="caution">
    <text evidence="8">The sequence shown here is derived from an EMBL/GenBank/DDBJ whole genome shotgun (WGS) entry which is preliminary data.</text>
</comment>
<evidence type="ECO:0000256" key="5">
    <source>
        <dbReference type="ARBA" id="ARBA00023136"/>
    </source>
</evidence>
<dbReference type="InterPro" id="IPR019427">
    <property type="entry name" value="7TM_GPCR_serpentine_rcpt_Srw"/>
</dbReference>
<gene>
    <name evidence="8" type="ORF">ODALV1_LOCUS19298</name>
</gene>
<keyword evidence="3 6" id="KW-0812">Transmembrane</keyword>
<dbReference type="InterPro" id="IPR000276">
    <property type="entry name" value="GPCR_Rhodpsn"/>
</dbReference>
<evidence type="ECO:0000313" key="8">
    <source>
        <dbReference type="EMBL" id="CAL8121262.1"/>
    </source>
</evidence>
<feature type="transmembrane region" description="Helical" evidence="6">
    <location>
        <begin position="166"/>
        <end position="186"/>
    </location>
</feature>
<feature type="transmembrane region" description="Helical" evidence="6">
    <location>
        <begin position="328"/>
        <end position="347"/>
    </location>
</feature>
<comment type="similarity">
    <text evidence="2">Belongs to the G-protein coupled receptor 1 family.</text>
</comment>
<evidence type="ECO:0000256" key="4">
    <source>
        <dbReference type="ARBA" id="ARBA00022989"/>
    </source>
</evidence>
<accession>A0ABP1R6D9</accession>
<feature type="transmembrane region" description="Helical" evidence="6">
    <location>
        <begin position="284"/>
        <end position="308"/>
    </location>
</feature>
<proteinExistence type="inferred from homology"/>
<organism evidence="8 9">
    <name type="scientific">Orchesella dallaii</name>
    <dbReference type="NCBI Taxonomy" id="48710"/>
    <lineage>
        <taxon>Eukaryota</taxon>
        <taxon>Metazoa</taxon>
        <taxon>Ecdysozoa</taxon>
        <taxon>Arthropoda</taxon>
        <taxon>Hexapoda</taxon>
        <taxon>Collembola</taxon>
        <taxon>Entomobryomorpha</taxon>
        <taxon>Entomobryoidea</taxon>
        <taxon>Orchesellidae</taxon>
        <taxon>Orchesellinae</taxon>
        <taxon>Orchesella</taxon>
    </lineage>
</organism>
<feature type="transmembrane region" description="Helical" evidence="6">
    <location>
        <begin position="50"/>
        <end position="73"/>
    </location>
</feature>
<dbReference type="SUPFAM" id="SSF81321">
    <property type="entry name" value="Family A G protein-coupled receptor-like"/>
    <property type="match status" value="1"/>
</dbReference>
<feature type="transmembrane region" description="Helical" evidence="6">
    <location>
        <begin position="223"/>
        <end position="248"/>
    </location>
</feature>
<evidence type="ECO:0000313" key="9">
    <source>
        <dbReference type="Proteomes" id="UP001642540"/>
    </source>
</evidence>